<keyword evidence="1" id="KW-1133">Transmembrane helix</keyword>
<keyword evidence="3" id="KW-1185">Reference proteome</keyword>
<gene>
    <name evidence="2" type="ORF">ACFR9U_10210</name>
</gene>
<dbReference type="RefSeq" id="WP_247373793.1">
    <property type="nucleotide sequence ID" value="NZ_JALLGV010000001.1"/>
</dbReference>
<feature type="transmembrane region" description="Helical" evidence="1">
    <location>
        <begin position="86"/>
        <end position="112"/>
    </location>
</feature>
<organism evidence="2 3">
    <name type="scientific">Halorientalis brevis</name>
    <dbReference type="NCBI Taxonomy" id="1126241"/>
    <lineage>
        <taxon>Archaea</taxon>
        <taxon>Methanobacteriati</taxon>
        <taxon>Methanobacteriota</taxon>
        <taxon>Stenosarchaea group</taxon>
        <taxon>Halobacteria</taxon>
        <taxon>Halobacteriales</taxon>
        <taxon>Haloarculaceae</taxon>
        <taxon>Halorientalis</taxon>
    </lineage>
</organism>
<evidence type="ECO:0000256" key="1">
    <source>
        <dbReference type="SAM" id="Phobius"/>
    </source>
</evidence>
<evidence type="ECO:0000313" key="3">
    <source>
        <dbReference type="Proteomes" id="UP001597119"/>
    </source>
</evidence>
<proteinExistence type="predicted"/>
<keyword evidence="1" id="KW-0812">Transmembrane</keyword>
<name>A0ABD6CD97_9EURY</name>
<evidence type="ECO:0008006" key="4">
    <source>
        <dbReference type="Google" id="ProtNLM"/>
    </source>
</evidence>
<comment type="caution">
    <text evidence="2">The sequence shown here is derived from an EMBL/GenBank/DDBJ whole genome shotgun (WGS) entry which is preliminary data.</text>
</comment>
<reference evidence="2 3" key="1">
    <citation type="journal article" date="2019" name="Int. J. Syst. Evol. Microbiol.">
        <title>The Global Catalogue of Microorganisms (GCM) 10K type strain sequencing project: providing services to taxonomists for standard genome sequencing and annotation.</title>
        <authorList>
            <consortium name="The Broad Institute Genomics Platform"/>
            <consortium name="The Broad Institute Genome Sequencing Center for Infectious Disease"/>
            <person name="Wu L."/>
            <person name="Ma J."/>
        </authorList>
    </citation>
    <scope>NUCLEOTIDE SEQUENCE [LARGE SCALE GENOMIC DNA]</scope>
    <source>
        <strain evidence="2 3">CGMCC 1.12125</strain>
    </source>
</reference>
<dbReference type="Proteomes" id="UP001597119">
    <property type="component" value="Unassembled WGS sequence"/>
</dbReference>
<protein>
    <recommendedName>
        <fullName evidence="4">LexA-binding, inner membrane-associated hydrolase</fullName>
    </recommendedName>
</protein>
<evidence type="ECO:0000313" key="2">
    <source>
        <dbReference type="EMBL" id="MFD1587359.1"/>
    </source>
</evidence>
<dbReference type="EMBL" id="JBHUDJ010000003">
    <property type="protein sequence ID" value="MFD1587359.1"/>
    <property type="molecule type" value="Genomic_DNA"/>
</dbReference>
<accession>A0ABD6CD97</accession>
<dbReference type="AlphaFoldDB" id="A0ABD6CD97"/>
<keyword evidence="1" id="KW-0472">Membrane</keyword>
<feature type="transmembrane region" description="Helical" evidence="1">
    <location>
        <begin position="20"/>
        <end position="38"/>
    </location>
</feature>
<sequence length="131" mass="13700">MVLAAVVVVLVEPPVSPLLVVGYGAALGVLVDLDHFLLARRNTGSWRATVAVVENPRLLLFEQEAIFEDGEVGAVRRLASHAVITVGLVAGLAPVSSSLAIVTGVVLLGHILSDVVYDFTPVFGPPHTSAR</sequence>